<keyword evidence="2" id="KW-1185">Reference proteome</keyword>
<dbReference type="EMBL" id="NESQ01000280">
    <property type="protein sequence ID" value="PUU74675.1"/>
    <property type="molecule type" value="Genomic_DNA"/>
</dbReference>
<name>A0A2T6ZGR0_TUBBO</name>
<dbReference type="Proteomes" id="UP000244722">
    <property type="component" value="Unassembled WGS sequence"/>
</dbReference>
<evidence type="ECO:0000313" key="1">
    <source>
        <dbReference type="EMBL" id="PUU74675.1"/>
    </source>
</evidence>
<accession>A0A2T6ZGR0</accession>
<proteinExistence type="predicted"/>
<gene>
    <name evidence="1" type="ORF">B9Z19DRAFT_1110523</name>
</gene>
<comment type="caution">
    <text evidence="1">The sequence shown here is derived from an EMBL/GenBank/DDBJ whole genome shotgun (WGS) entry which is preliminary data.</text>
</comment>
<organism evidence="1 2">
    <name type="scientific">Tuber borchii</name>
    <name type="common">White truffle</name>
    <dbReference type="NCBI Taxonomy" id="42251"/>
    <lineage>
        <taxon>Eukaryota</taxon>
        <taxon>Fungi</taxon>
        <taxon>Dikarya</taxon>
        <taxon>Ascomycota</taxon>
        <taxon>Pezizomycotina</taxon>
        <taxon>Pezizomycetes</taxon>
        <taxon>Pezizales</taxon>
        <taxon>Tuberaceae</taxon>
        <taxon>Tuber</taxon>
    </lineage>
</organism>
<sequence length="204" mass="22739">MDHVYQRFPGGTGKPVIGRPSTPLGLHEFSLISFDNSGYRQRLPPGLGDLPLYPADDGYFSVNGSLDLTLFSPHTNLAPVSHDNQSTFNLLITDIPGFSRENLHATPDPHSGYINADTISSGTRARSERRSYNCREPGCTWRSSFPTKQALDRHHEVKHLNKRVDCPIPGCEKVGDKGIKRKDNLPAHVWNKHGIRLSRQPHGN</sequence>
<dbReference type="OrthoDB" id="5305647at2759"/>
<evidence type="ECO:0000313" key="2">
    <source>
        <dbReference type="Proteomes" id="UP000244722"/>
    </source>
</evidence>
<reference evidence="1 2" key="1">
    <citation type="submission" date="2017-04" db="EMBL/GenBank/DDBJ databases">
        <title>Draft genome sequence of Tuber borchii Vittad., a whitish edible truffle.</title>
        <authorList>
            <consortium name="DOE Joint Genome Institute"/>
            <person name="Murat C."/>
            <person name="Kuo A."/>
            <person name="Barry K.W."/>
            <person name="Clum A."/>
            <person name="Dockter R.B."/>
            <person name="Fauchery L."/>
            <person name="Iotti M."/>
            <person name="Kohler A."/>
            <person name="Labutti K."/>
            <person name="Lindquist E.A."/>
            <person name="Lipzen A."/>
            <person name="Ohm R.A."/>
            <person name="Wang M."/>
            <person name="Grigoriev I.V."/>
            <person name="Zambonelli A."/>
            <person name="Martin F.M."/>
        </authorList>
    </citation>
    <scope>NUCLEOTIDE SEQUENCE [LARGE SCALE GENOMIC DNA]</scope>
    <source>
        <strain evidence="1 2">Tbo3840</strain>
    </source>
</reference>
<protein>
    <recommendedName>
        <fullName evidence="3">C2H2-type domain-containing protein</fullName>
    </recommendedName>
</protein>
<evidence type="ECO:0008006" key="3">
    <source>
        <dbReference type="Google" id="ProtNLM"/>
    </source>
</evidence>
<dbReference type="Gene3D" id="3.30.160.60">
    <property type="entry name" value="Classic Zinc Finger"/>
    <property type="match status" value="1"/>
</dbReference>
<dbReference type="AlphaFoldDB" id="A0A2T6ZGR0"/>